<dbReference type="SUPFAM" id="SSF53178">
    <property type="entry name" value="Peptidyl-tRNA hydrolase-like"/>
    <property type="match status" value="1"/>
</dbReference>
<evidence type="ECO:0000256" key="2">
    <source>
        <dbReference type="ARBA" id="ARBA00022555"/>
    </source>
</evidence>
<feature type="binding site" evidence="7">
    <location>
        <position position="94"/>
    </location>
    <ligand>
        <name>tRNA</name>
        <dbReference type="ChEBI" id="CHEBI:17843"/>
    </ligand>
</feature>
<comment type="caution">
    <text evidence="10">The sequence shown here is derived from an EMBL/GenBank/DDBJ whole genome shotgun (WGS) entry which is preliminary data.</text>
</comment>
<name>A0A0G0ZEN8_9BACT</name>
<dbReference type="PATRIC" id="fig|1618756.3.peg.660"/>
<comment type="catalytic activity">
    <reaction evidence="7 8">
        <text>an N-acyl-L-alpha-aminoacyl-tRNA + H2O = an N-acyl-L-amino acid + a tRNA + H(+)</text>
        <dbReference type="Rhea" id="RHEA:54448"/>
        <dbReference type="Rhea" id="RHEA-COMP:10123"/>
        <dbReference type="Rhea" id="RHEA-COMP:13883"/>
        <dbReference type="ChEBI" id="CHEBI:15377"/>
        <dbReference type="ChEBI" id="CHEBI:15378"/>
        <dbReference type="ChEBI" id="CHEBI:59874"/>
        <dbReference type="ChEBI" id="CHEBI:78442"/>
        <dbReference type="ChEBI" id="CHEBI:138191"/>
        <dbReference type="EC" id="3.1.1.29"/>
    </reaction>
</comment>
<feature type="site" description="Stabilizes the basic form of H active site to accept a proton" evidence="7">
    <location>
        <position position="120"/>
    </location>
</feature>
<dbReference type="InterPro" id="IPR001328">
    <property type="entry name" value="Pept_tRNA_hydro"/>
</dbReference>
<comment type="caution">
    <text evidence="7">Lacks conserved residue(s) required for the propagation of feature annotation.</text>
</comment>
<dbReference type="Proteomes" id="UP000034704">
    <property type="component" value="Unassembled WGS sequence"/>
</dbReference>
<proteinExistence type="inferred from homology"/>
<organism evidence="10 11">
    <name type="scientific">Candidatus Nomurabacteria bacterium GW2011_GWC2_42_20</name>
    <dbReference type="NCBI Taxonomy" id="1618756"/>
    <lineage>
        <taxon>Bacteria</taxon>
        <taxon>Candidatus Nomuraibacteriota</taxon>
    </lineage>
</organism>
<dbReference type="GO" id="GO:0006515">
    <property type="term" value="P:protein quality control for misfolded or incompletely synthesized proteins"/>
    <property type="evidence" value="ECO:0007669"/>
    <property type="project" value="UniProtKB-UniRule"/>
</dbReference>
<dbReference type="PANTHER" id="PTHR17224">
    <property type="entry name" value="PEPTIDYL-TRNA HYDROLASE"/>
    <property type="match status" value="1"/>
</dbReference>
<evidence type="ECO:0000256" key="7">
    <source>
        <dbReference type="HAMAP-Rule" id="MF_00083"/>
    </source>
</evidence>
<keyword evidence="4 7" id="KW-0694">RNA-binding</keyword>
<gene>
    <name evidence="7" type="primary">pth</name>
    <name evidence="10" type="ORF">UV12_C0011G0024</name>
</gene>
<dbReference type="GO" id="GO:0072344">
    <property type="term" value="P:rescue of stalled ribosome"/>
    <property type="evidence" value="ECO:0007669"/>
    <property type="project" value="UniProtKB-UniRule"/>
</dbReference>
<dbReference type="STRING" id="1618756.UV12_C0011G0024"/>
<dbReference type="PROSITE" id="PS01195">
    <property type="entry name" value="PEPT_TRNA_HYDROL_1"/>
    <property type="match status" value="1"/>
</dbReference>
<sequence>MRGVVKFIEFIPNSTYFFIHIFDMMSSMQYIIVGLGNPGEEYANTRHNAGRMVVEEFRKKNDFPEWIPDKSLKALVSKRVCGKDKVILVQPDNFMNVSGKSVAPLVKNAKDAERTIVVYDDLDLPLGGMKISFNRSSGGHKGVESIIKALKTRAFARLRIGVCPTTPSGKLKKPKGEAVLLDFIVGPFKKDEAEEVKKVMKKGSDALTLILEEGREIATGRVN</sequence>
<dbReference type="HAMAP" id="MF_00083">
    <property type="entry name" value="Pept_tRNA_hydro_bact"/>
    <property type="match status" value="1"/>
</dbReference>
<evidence type="ECO:0000256" key="4">
    <source>
        <dbReference type="ARBA" id="ARBA00022884"/>
    </source>
</evidence>
<evidence type="ECO:0000256" key="8">
    <source>
        <dbReference type="RuleBase" id="RU000673"/>
    </source>
</evidence>
<dbReference type="InterPro" id="IPR036416">
    <property type="entry name" value="Pept_tRNA_hydro_sf"/>
</dbReference>
<comment type="subunit">
    <text evidence="7">Monomer.</text>
</comment>
<dbReference type="GO" id="GO:0005737">
    <property type="term" value="C:cytoplasm"/>
    <property type="evidence" value="ECO:0007669"/>
    <property type="project" value="UniProtKB-SubCell"/>
</dbReference>
<evidence type="ECO:0000256" key="3">
    <source>
        <dbReference type="ARBA" id="ARBA00022801"/>
    </source>
</evidence>
<reference evidence="10 11" key="1">
    <citation type="journal article" date="2015" name="Nature">
        <title>rRNA introns, odd ribosomes, and small enigmatic genomes across a large radiation of phyla.</title>
        <authorList>
            <person name="Brown C.T."/>
            <person name="Hug L.A."/>
            <person name="Thomas B.C."/>
            <person name="Sharon I."/>
            <person name="Castelle C.J."/>
            <person name="Singh A."/>
            <person name="Wilkins M.J."/>
            <person name="Williams K.H."/>
            <person name="Banfield J.F."/>
        </authorList>
    </citation>
    <scope>NUCLEOTIDE SEQUENCE [LARGE SCALE GENOMIC DNA]</scope>
</reference>
<evidence type="ECO:0000256" key="1">
    <source>
        <dbReference type="ARBA" id="ARBA00013260"/>
    </source>
</evidence>
<comment type="similarity">
    <text evidence="5 7 9">Belongs to the PTH family.</text>
</comment>
<keyword evidence="3 7" id="KW-0378">Hydrolase</keyword>
<comment type="function">
    <text evidence="7">Hydrolyzes ribosome-free peptidyl-tRNAs (with 1 or more amino acids incorporated), which drop off the ribosome during protein synthesis, or as a result of ribosome stalling.</text>
</comment>
<dbReference type="NCBIfam" id="TIGR00447">
    <property type="entry name" value="pth"/>
    <property type="match status" value="1"/>
</dbReference>
<evidence type="ECO:0000256" key="5">
    <source>
        <dbReference type="ARBA" id="ARBA00038063"/>
    </source>
</evidence>
<keyword evidence="7" id="KW-0963">Cytoplasm</keyword>
<keyword evidence="2 7" id="KW-0820">tRNA-binding</keyword>
<feature type="site" description="Discriminates between blocked and unblocked aminoacyl-tRNA" evidence="7">
    <location>
        <position position="37"/>
    </location>
</feature>
<evidence type="ECO:0000256" key="9">
    <source>
        <dbReference type="RuleBase" id="RU004320"/>
    </source>
</evidence>
<dbReference type="InterPro" id="IPR018171">
    <property type="entry name" value="Pept_tRNA_hydro_CS"/>
</dbReference>
<feature type="active site" description="Proton acceptor" evidence="7">
    <location>
        <position position="47"/>
    </location>
</feature>
<feature type="binding site" evidence="7">
    <location>
        <position position="42"/>
    </location>
    <ligand>
        <name>tRNA</name>
        <dbReference type="ChEBI" id="CHEBI:17843"/>
    </ligand>
</feature>
<evidence type="ECO:0000256" key="6">
    <source>
        <dbReference type="ARBA" id="ARBA00050038"/>
    </source>
</evidence>
<dbReference type="Gene3D" id="3.40.50.1470">
    <property type="entry name" value="Peptidyl-tRNA hydrolase"/>
    <property type="match status" value="1"/>
</dbReference>
<dbReference type="GO" id="GO:0000049">
    <property type="term" value="F:tRNA binding"/>
    <property type="evidence" value="ECO:0007669"/>
    <property type="project" value="UniProtKB-UniRule"/>
</dbReference>
<dbReference type="AlphaFoldDB" id="A0A0G0ZEN8"/>
<dbReference type="EC" id="3.1.1.29" evidence="1 7"/>
<comment type="subcellular location">
    <subcellularLocation>
        <location evidence="7">Cytoplasm</location>
    </subcellularLocation>
</comment>
<evidence type="ECO:0000313" key="11">
    <source>
        <dbReference type="Proteomes" id="UP000034704"/>
    </source>
</evidence>
<dbReference type="CDD" id="cd00462">
    <property type="entry name" value="PTH"/>
    <property type="match status" value="1"/>
</dbReference>
<dbReference type="PANTHER" id="PTHR17224:SF1">
    <property type="entry name" value="PEPTIDYL-TRNA HYDROLASE"/>
    <property type="match status" value="1"/>
</dbReference>
<protein>
    <recommendedName>
        <fullName evidence="6 7">Peptidyl-tRNA hydrolase</fullName>
        <shortName evidence="7">Pth</shortName>
        <ecNumber evidence="1 7">3.1.1.29</ecNumber>
    </recommendedName>
</protein>
<dbReference type="Pfam" id="PF01195">
    <property type="entry name" value="Pept_tRNA_hydro"/>
    <property type="match status" value="1"/>
</dbReference>
<accession>A0A0G0ZEN8</accession>
<comment type="function">
    <text evidence="7">Catalyzes the release of premature peptidyl moieties from peptidyl-tRNA molecules trapped in stalled 50S ribosomal subunits, and thus maintains levels of free tRNAs and 50S ribosomes.</text>
</comment>
<dbReference type="EMBL" id="LCDG01000011">
    <property type="protein sequence ID" value="KKS47114.1"/>
    <property type="molecule type" value="Genomic_DNA"/>
</dbReference>
<feature type="binding site" evidence="7">
    <location>
        <position position="96"/>
    </location>
    <ligand>
        <name>tRNA</name>
        <dbReference type="ChEBI" id="CHEBI:17843"/>
    </ligand>
</feature>
<evidence type="ECO:0000313" key="10">
    <source>
        <dbReference type="EMBL" id="KKS47114.1"/>
    </source>
</evidence>
<dbReference type="GO" id="GO:0004045">
    <property type="term" value="F:peptidyl-tRNA hydrolase activity"/>
    <property type="evidence" value="ECO:0007669"/>
    <property type="project" value="UniProtKB-UniRule"/>
</dbReference>